<dbReference type="PANTHER" id="PTHR14614">
    <property type="entry name" value="HEPATOCELLULAR CARCINOMA-ASSOCIATED ANTIGEN"/>
    <property type="match status" value="1"/>
</dbReference>
<feature type="compositionally biased region" description="Acidic residues" evidence="1">
    <location>
        <begin position="797"/>
        <end position="811"/>
    </location>
</feature>
<dbReference type="Pfam" id="PF10294">
    <property type="entry name" value="Methyltransf_16"/>
    <property type="match status" value="1"/>
</dbReference>
<dbReference type="GO" id="GO:0005737">
    <property type="term" value="C:cytoplasm"/>
    <property type="evidence" value="ECO:0007669"/>
    <property type="project" value="TreeGrafter"/>
</dbReference>
<proteinExistence type="predicted"/>
<gene>
    <name evidence="2" type="ORF">E0Z10_g1652</name>
</gene>
<dbReference type="InterPro" id="IPR019410">
    <property type="entry name" value="Methyltransf_16"/>
</dbReference>
<dbReference type="OrthoDB" id="194386at2759"/>
<feature type="compositionally biased region" description="Polar residues" evidence="1">
    <location>
        <begin position="652"/>
        <end position="668"/>
    </location>
</feature>
<dbReference type="GO" id="GO:0008757">
    <property type="term" value="F:S-adenosylmethionine-dependent methyltransferase activity"/>
    <property type="evidence" value="ECO:0007669"/>
    <property type="project" value="UniProtKB-ARBA"/>
</dbReference>
<dbReference type="Gene3D" id="3.40.50.150">
    <property type="entry name" value="Vaccinia Virus protein VP39"/>
    <property type="match status" value="1"/>
</dbReference>
<feature type="compositionally biased region" description="Acidic residues" evidence="1">
    <location>
        <begin position="1005"/>
        <end position="1016"/>
    </location>
</feature>
<organism evidence="2 3">
    <name type="scientific">Xylaria hypoxylon</name>
    <dbReference type="NCBI Taxonomy" id="37992"/>
    <lineage>
        <taxon>Eukaryota</taxon>
        <taxon>Fungi</taxon>
        <taxon>Dikarya</taxon>
        <taxon>Ascomycota</taxon>
        <taxon>Pezizomycotina</taxon>
        <taxon>Sordariomycetes</taxon>
        <taxon>Xylariomycetidae</taxon>
        <taxon>Xylariales</taxon>
        <taxon>Xylariaceae</taxon>
        <taxon>Xylaria</taxon>
    </lineage>
</organism>
<feature type="region of interest" description="Disordered" evidence="1">
    <location>
        <begin position="474"/>
        <end position="517"/>
    </location>
</feature>
<dbReference type="STRING" id="37992.A0A4Z0Z4E2"/>
<reference evidence="2 3" key="1">
    <citation type="submission" date="2019-03" db="EMBL/GenBank/DDBJ databases">
        <title>Draft genome sequence of Xylaria hypoxylon DSM 108379, a ubiquitous saprotrophic-parasitic fungi on hardwood.</title>
        <authorList>
            <person name="Buettner E."/>
            <person name="Leonhardt S."/>
            <person name="Gebauer A.M."/>
            <person name="Liers C."/>
            <person name="Hofrichter M."/>
            <person name="Kellner H."/>
        </authorList>
    </citation>
    <scope>NUCLEOTIDE SEQUENCE [LARGE SCALE GENOMIC DNA]</scope>
    <source>
        <strain evidence="2 3">DSM 108379</strain>
    </source>
</reference>
<feature type="region of interest" description="Disordered" evidence="1">
    <location>
        <begin position="428"/>
        <end position="459"/>
    </location>
</feature>
<accession>A0A4Z0Z4E2</accession>
<evidence type="ECO:0008006" key="4">
    <source>
        <dbReference type="Google" id="ProtNLM"/>
    </source>
</evidence>
<evidence type="ECO:0000313" key="3">
    <source>
        <dbReference type="Proteomes" id="UP000297716"/>
    </source>
</evidence>
<dbReference type="PANTHER" id="PTHR14614:SF130">
    <property type="entry name" value="PROTEIN-LYSINE N-METHYLTRANSFERASE EEF2KMT"/>
    <property type="match status" value="1"/>
</dbReference>
<dbReference type="SUPFAM" id="SSF53335">
    <property type="entry name" value="S-adenosyl-L-methionine-dependent methyltransferases"/>
    <property type="match status" value="1"/>
</dbReference>
<feature type="compositionally biased region" description="Basic and acidic residues" evidence="1">
    <location>
        <begin position="724"/>
        <end position="737"/>
    </location>
</feature>
<dbReference type="EMBL" id="SKBN01000018">
    <property type="protein sequence ID" value="TGJ87088.1"/>
    <property type="molecule type" value="Genomic_DNA"/>
</dbReference>
<sequence length="1079" mass="118882">MADVDLQLRLLRRQYFQLFEPDFLAWPHPQLLRRGDAQSWLFKHLFDESRNPRLPPQRYQLRVLRPLVDRIEKAIQDPDEDEISDDLMGRIGALMTHGVPSEFETMKERAYVTFTCLSESQLNNNQEGHDGHTGEEPTITLLERRNLISGSRTTGHRTWEAALHLGSYLLTNTGCDLVRGKSVLELGAGTGFLAILCAKHLGARHVTTTDGDEIVVDYLKKNLVLNDIGDEKQVTAKALWWGDELKGTWVEQDCSSDPYDVVIGADITYDKEAIKSLMQTLRYLFKMRPGLLVIIAGVVRNADTFQTFWDECARSNFAVEEIMFAAKPMREQKTIFYAAACCQSASLPVCLKPSDGRRGQYPKSCTPSSYDDPRSFLLSFSRPRRRSRDDTEIGRSWCTAKRGCGGISLRERGRIDAEAFSRRGRQEVEENGMAWHGTAGPKAYSGSARASIATHRRPAPEQVSILNKLQHITSSGASLSTPRPAADDGGYRPGIRGTGTVFGGSDKANNDETDDDRDLPTIEELLFTNLQAQGFTTGGRGPDKTRGVEEVAADERGGSVDQSRSAQSGNSGGSPDDPIVLLGDGNLSASEAEANDVSLRAESATAPGAGLFDSLETAIDSKTPAPLRSSDGWHDIDDFPEPAPRLRLAEQGASTPGSLPHTPSSRLSSEPLHDSIKRRQRPSSVKRVVFIPVEAWQTNRGVADEHELVDHALDTLLIDEGARKQQEVEQAQEKDEGNSDDEDEGPQQEMNIVAPVVTAERAGGSPRPANRRQSLPNLDPSPEPSHNEAGSRCNRDSDDELNSSDSAGDDEKEPRPAKRKQPSSSHGGPTRKKRRRPLQQSPPCQRRPLSKPHHQYPKSHSPLNQSLGRSSRATPPTLTEITFRPHSAHCYSFTAVVRDGCDGRGVSLAQVVRLIASTGHVGKIDDFTIKPMEQHSYLLSGFSWHASSRLSSSGTALSTTAEAGRNHVDATRTGPHHGRAVDVRALASRRCEPSSSNDDGGLSDSDPDVSSDDDACSSEAEKQGGLSVRMNIPWDPVDEQRLVAWKKESKPWDWIFKKFPGRTHPAIRTRWSMVRPRSE</sequence>
<feature type="compositionally biased region" description="Polar residues" evidence="1">
    <location>
        <begin position="560"/>
        <end position="569"/>
    </location>
</feature>
<dbReference type="AlphaFoldDB" id="A0A4Z0Z4E2"/>
<feature type="compositionally biased region" description="Basic and acidic residues" evidence="1">
    <location>
        <begin position="541"/>
        <end position="558"/>
    </location>
</feature>
<feature type="region of interest" description="Disordered" evidence="1">
    <location>
        <begin position="724"/>
        <end position="879"/>
    </location>
</feature>
<feature type="compositionally biased region" description="Low complexity" evidence="1">
    <location>
        <begin position="994"/>
        <end position="1004"/>
    </location>
</feature>
<dbReference type="InterPro" id="IPR029063">
    <property type="entry name" value="SAM-dependent_MTases_sf"/>
</dbReference>
<dbReference type="Proteomes" id="UP000297716">
    <property type="component" value="Unassembled WGS sequence"/>
</dbReference>
<evidence type="ECO:0000313" key="2">
    <source>
        <dbReference type="EMBL" id="TGJ87088.1"/>
    </source>
</evidence>
<feature type="compositionally biased region" description="Polar residues" evidence="1">
    <location>
        <begin position="861"/>
        <end position="879"/>
    </location>
</feature>
<comment type="caution">
    <text evidence="2">The sequence shown here is derived from an EMBL/GenBank/DDBJ whole genome shotgun (WGS) entry which is preliminary data.</text>
</comment>
<name>A0A4Z0Z4E2_9PEZI</name>
<feature type="compositionally biased region" description="Basic residues" evidence="1">
    <location>
        <begin position="848"/>
        <end position="857"/>
    </location>
</feature>
<feature type="region of interest" description="Disordered" evidence="1">
    <location>
        <begin position="955"/>
        <end position="1031"/>
    </location>
</feature>
<keyword evidence="3" id="KW-1185">Reference proteome</keyword>
<protein>
    <recommendedName>
        <fullName evidence="4">Myb-like domain-containing protein</fullName>
    </recommendedName>
</protein>
<evidence type="ECO:0000256" key="1">
    <source>
        <dbReference type="SAM" id="MobiDB-lite"/>
    </source>
</evidence>
<feature type="region of interest" description="Disordered" evidence="1">
    <location>
        <begin position="622"/>
        <end position="683"/>
    </location>
</feature>
<feature type="region of interest" description="Disordered" evidence="1">
    <location>
        <begin position="532"/>
        <end position="584"/>
    </location>
</feature>